<reference evidence="1 2" key="1">
    <citation type="journal article" date="2017" name="Environ. Microbiol.">
        <title>Decay of the glycolytic pathway and adaptation to intranuclear parasitism within Enterocytozoonidae microsporidia.</title>
        <authorList>
            <person name="Wiredu Boakye D."/>
            <person name="Jaroenlak P."/>
            <person name="Prachumwat A."/>
            <person name="Williams T.A."/>
            <person name="Bateman K.S."/>
            <person name="Itsathitphaisarn O."/>
            <person name="Sritunyalucksana K."/>
            <person name="Paszkiewicz K.H."/>
            <person name="Moore K.A."/>
            <person name="Stentiford G.D."/>
            <person name="Williams B.A."/>
        </authorList>
    </citation>
    <scope>NUCLEOTIDE SEQUENCE [LARGE SCALE GENOMIC DNA]</scope>
    <source>
        <strain evidence="2">canceri</strain>
    </source>
</reference>
<proteinExistence type="predicted"/>
<dbReference type="EMBL" id="LTAI01000133">
    <property type="protein sequence ID" value="ORD99673.1"/>
    <property type="molecule type" value="Genomic_DNA"/>
</dbReference>
<dbReference type="Proteomes" id="UP000192501">
    <property type="component" value="Unassembled WGS sequence"/>
</dbReference>
<evidence type="ECO:0000313" key="1">
    <source>
        <dbReference type="EMBL" id="ORD99673.1"/>
    </source>
</evidence>
<name>A0A1X0QIU7_9MICR</name>
<protein>
    <submittedName>
        <fullName evidence="1">Uncharacterized protein</fullName>
    </submittedName>
</protein>
<gene>
    <name evidence="1" type="ORF">A0H76_400</name>
</gene>
<evidence type="ECO:0000313" key="2">
    <source>
        <dbReference type="Proteomes" id="UP000192501"/>
    </source>
</evidence>
<dbReference type="VEuPathDB" id="MicrosporidiaDB:A0H76_400"/>
<dbReference type="AlphaFoldDB" id="A0A1X0QIU7"/>
<dbReference type="VEuPathDB" id="MicrosporidiaDB:HERIO_2087"/>
<sequence>MFCATNGFSKIILFLNRHMFSNKTSNLNLRKNSPILFNSRTFSFQQSLKKFKDLEEKTQTKQKAKLIIENRDIDFNKSLKLLREFFEKSDVKKKTKTLQKYHNSIVYGYFYFSSYTSI</sequence>
<accession>A0A1X0QIU7</accession>
<comment type="caution">
    <text evidence="1">The sequence shown here is derived from an EMBL/GenBank/DDBJ whole genome shotgun (WGS) entry which is preliminary data.</text>
</comment>
<organism evidence="1 2">
    <name type="scientific">Hepatospora eriocheir</name>
    <dbReference type="NCBI Taxonomy" id="1081669"/>
    <lineage>
        <taxon>Eukaryota</taxon>
        <taxon>Fungi</taxon>
        <taxon>Fungi incertae sedis</taxon>
        <taxon>Microsporidia</taxon>
        <taxon>Hepatosporidae</taxon>
        <taxon>Hepatospora</taxon>
    </lineage>
</organism>